<evidence type="ECO:0000256" key="1">
    <source>
        <dbReference type="SAM" id="Phobius"/>
    </source>
</evidence>
<dbReference type="AlphaFoldDB" id="A0A433JP55"/>
<comment type="caution">
    <text evidence="2">The sequence shown here is derived from an EMBL/GenBank/DDBJ whole genome shotgun (WGS) entry which is preliminary data.</text>
</comment>
<feature type="transmembrane region" description="Helical" evidence="1">
    <location>
        <begin position="133"/>
        <end position="153"/>
    </location>
</feature>
<dbReference type="EMBL" id="RZGZ01000004">
    <property type="protein sequence ID" value="RUQ98148.1"/>
    <property type="molecule type" value="Genomic_DNA"/>
</dbReference>
<organism evidence="2 3">
    <name type="scientific">Labedella endophytica</name>
    <dbReference type="NCBI Taxonomy" id="1523160"/>
    <lineage>
        <taxon>Bacteria</taxon>
        <taxon>Bacillati</taxon>
        <taxon>Actinomycetota</taxon>
        <taxon>Actinomycetes</taxon>
        <taxon>Micrococcales</taxon>
        <taxon>Microbacteriaceae</taxon>
        <taxon>Labedella</taxon>
    </lineage>
</organism>
<sequence>MSRIRFPRRVKPGDGRALGRFRWWQLFTGRHLFYLDVDRPGGGRNHYALDVRNGEDDKVAHLYLESRQVARSRLPARIPVEGGVIEVAEGAAGLKRVHYVTATGESLLVPDPRSPVGRRMDFARTHPVASSRVGLVSVVVLLVGAVLNVLQLLEPILQIPPILEAVGRYESPVHLPIWLNVTLGLLAAAGATERALRIRYNWLLDGLGI</sequence>
<protein>
    <submittedName>
        <fullName evidence="2">Uncharacterized protein</fullName>
    </submittedName>
</protein>
<evidence type="ECO:0000313" key="3">
    <source>
        <dbReference type="Proteomes" id="UP000274909"/>
    </source>
</evidence>
<dbReference type="Proteomes" id="UP000274909">
    <property type="component" value="Unassembled WGS sequence"/>
</dbReference>
<gene>
    <name evidence="2" type="ORF">ELQ94_14085</name>
</gene>
<keyword evidence="1" id="KW-0812">Transmembrane</keyword>
<name>A0A433JP55_9MICO</name>
<dbReference type="RefSeq" id="WP_127051001.1">
    <property type="nucleotide sequence ID" value="NZ_RZGZ01000004.1"/>
</dbReference>
<evidence type="ECO:0000313" key="2">
    <source>
        <dbReference type="EMBL" id="RUQ98148.1"/>
    </source>
</evidence>
<keyword evidence="1" id="KW-0472">Membrane</keyword>
<accession>A0A433JP55</accession>
<reference evidence="2 3" key="1">
    <citation type="submission" date="2018-12" db="EMBL/GenBank/DDBJ databases">
        <authorList>
            <person name="Li F."/>
        </authorList>
    </citation>
    <scope>NUCLEOTIDE SEQUENCE [LARGE SCALE GENOMIC DNA]</scope>
    <source>
        <strain evidence="2 3">EGI 6500705</strain>
    </source>
</reference>
<proteinExistence type="predicted"/>
<keyword evidence="1" id="KW-1133">Transmembrane helix</keyword>
<dbReference type="OrthoDB" id="2716688at2"/>
<keyword evidence="3" id="KW-1185">Reference proteome</keyword>